<comment type="caution">
    <text evidence="1">The sequence shown here is derived from an EMBL/GenBank/DDBJ whole genome shotgun (WGS) entry which is preliminary data.</text>
</comment>
<organism evidence="1 2">
    <name type="scientific">Vibrio splendidus</name>
    <dbReference type="NCBI Taxonomy" id="29497"/>
    <lineage>
        <taxon>Bacteria</taxon>
        <taxon>Pseudomonadati</taxon>
        <taxon>Pseudomonadota</taxon>
        <taxon>Gammaproteobacteria</taxon>
        <taxon>Vibrionales</taxon>
        <taxon>Vibrionaceae</taxon>
        <taxon>Vibrio</taxon>
    </lineage>
</organism>
<dbReference type="AlphaFoldDB" id="A0A2N7FAI2"/>
<dbReference type="RefSeq" id="WP_102516598.1">
    <property type="nucleotide sequence ID" value="NZ_CAWNSM010000028.1"/>
</dbReference>
<dbReference type="EMBL" id="MCWU01000028">
    <property type="protein sequence ID" value="PMJ65205.1"/>
    <property type="molecule type" value="Genomic_DNA"/>
</dbReference>
<proteinExistence type="predicted"/>
<reference evidence="2" key="1">
    <citation type="submission" date="2016-07" db="EMBL/GenBank/DDBJ databases">
        <title>Nontailed viruses are major unrecognized killers of bacteria in the ocean.</title>
        <authorList>
            <person name="Kauffman K."/>
            <person name="Hussain F."/>
            <person name="Yang J."/>
            <person name="Arevalo P."/>
            <person name="Brown J."/>
            <person name="Cutler M."/>
            <person name="Kelly L."/>
            <person name="Polz M.F."/>
        </authorList>
    </citation>
    <scope>NUCLEOTIDE SEQUENCE [LARGE SCALE GENOMIC DNA]</scope>
    <source>
        <strain evidence="2">10N.261.55.E11</strain>
    </source>
</reference>
<accession>A0A2N7FAI2</accession>
<evidence type="ECO:0008006" key="3">
    <source>
        <dbReference type="Google" id="ProtNLM"/>
    </source>
</evidence>
<gene>
    <name evidence="1" type="ORF">BCU17_20540</name>
</gene>
<sequence length="418" mass="47708">MKRIVLTGTQLSLTLAATVGLMQVSLPCVAAGFSSERVELFSQARLEQVTPELAGQVNLEHRQFFSDGLQGQDKGQSSLVLQPEFYWEQDEGNGSFTFTPFYRLDSEDDERTHGDVREALYLNYWDDYELRVGVGKVFWGVTESAHLVDVVNQTDAIESVDGESKLGQPMLHFTSIKDWGTIDAMLLPYFRERTFAGEDGRLRTPVPVSDDALYESSREEKHVDVALRYSQMYGDWDVGLSYLGGTNRDPYYRVEGSQLKPYYAQMQHFGLDVQGIVGDWLWKLESIYRDSYDNHTGVVTGFEYTWVGALESYWDIGFIAEYLYDSRGNNAQSVGQNDVFLGARFALNDEDGTEVLTGITQDLDNSDVYSAKLEASSRINNNLKWRLNAWLFENETPEDLLFFARKDDFVEMALEYYF</sequence>
<evidence type="ECO:0000313" key="1">
    <source>
        <dbReference type="EMBL" id="PMJ65205.1"/>
    </source>
</evidence>
<protein>
    <recommendedName>
        <fullName evidence="3">Alginate export domain-containing protein</fullName>
    </recommendedName>
</protein>
<evidence type="ECO:0000313" key="2">
    <source>
        <dbReference type="Proteomes" id="UP000235330"/>
    </source>
</evidence>
<name>A0A2N7FAI2_VIBSP</name>
<dbReference type="Proteomes" id="UP000235330">
    <property type="component" value="Unassembled WGS sequence"/>
</dbReference>